<evidence type="ECO:0000256" key="5">
    <source>
        <dbReference type="SAM" id="Coils"/>
    </source>
</evidence>
<name>A0A075WUB5_9BACT</name>
<evidence type="ECO:0000256" key="1">
    <source>
        <dbReference type="ARBA" id="ARBA00022741"/>
    </source>
</evidence>
<dbReference type="STRING" id="289377.HL41_03915"/>
<dbReference type="Gene3D" id="3.40.50.10810">
    <property type="entry name" value="Tandem AAA-ATPase domain"/>
    <property type="match status" value="1"/>
</dbReference>
<evidence type="ECO:0000313" key="9">
    <source>
        <dbReference type="Proteomes" id="UP000028481"/>
    </source>
</evidence>
<keyword evidence="3 8" id="KW-0347">Helicase</keyword>
<dbReference type="Gene3D" id="3.40.50.300">
    <property type="entry name" value="P-loop containing nucleotide triphosphate hydrolases"/>
    <property type="match status" value="1"/>
</dbReference>
<dbReference type="REBASE" id="106603">
    <property type="entry name" value="Tco2178ORFBP"/>
</dbReference>
<keyword evidence="9" id="KW-1185">Reference proteome</keyword>
<keyword evidence="5" id="KW-0175">Coiled coil</keyword>
<dbReference type="OrthoDB" id="9760715at2"/>
<dbReference type="PROSITE" id="PS51192">
    <property type="entry name" value="HELICASE_ATP_BIND_1"/>
    <property type="match status" value="1"/>
</dbReference>
<evidence type="ECO:0000259" key="7">
    <source>
        <dbReference type="PROSITE" id="PS51194"/>
    </source>
</evidence>
<dbReference type="PROSITE" id="PS51194">
    <property type="entry name" value="HELICASE_CTER"/>
    <property type="match status" value="1"/>
</dbReference>
<dbReference type="CDD" id="cd18793">
    <property type="entry name" value="SF2_C_SNF"/>
    <property type="match status" value="1"/>
</dbReference>
<feature type="domain" description="Helicase C-terminal" evidence="7">
    <location>
        <begin position="477"/>
        <end position="624"/>
    </location>
</feature>
<dbReference type="RefSeq" id="WP_038060839.1">
    <property type="nucleotide sequence ID" value="NZ_CP008796.1"/>
</dbReference>
<evidence type="ECO:0000256" key="2">
    <source>
        <dbReference type="ARBA" id="ARBA00022801"/>
    </source>
</evidence>
<dbReference type="InterPro" id="IPR000330">
    <property type="entry name" value="SNF2_N"/>
</dbReference>
<feature type="coiled-coil region" evidence="5">
    <location>
        <begin position="874"/>
        <end position="956"/>
    </location>
</feature>
<evidence type="ECO:0000313" key="8">
    <source>
        <dbReference type="EMBL" id="AIH03988.1"/>
    </source>
</evidence>
<evidence type="ECO:0000256" key="3">
    <source>
        <dbReference type="ARBA" id="ARBA00022806"/>
    </source>
</evidence>
<dbReference type="PaxDb" id="289377-HL41_03915"/>
<dbReference type="AlphaFoldDB" id="A0A075WUB5"/>
<dbReference type="Pfam" id="PF00271">
    <property type="entry name" value="Helicase_C"/>
    <property type="match status" value="1"/>
</dbReference>
<dbReference type="InterPro" id="IPR049730">
    <property type="entry name" value="SNF2/RAD54-like_C"/>
</dbReference>
<keyword evidence="2" id="KW-0378">Hydrolase</keyword>
<feature type="coiled-coil region" evidence="5">
    <location>
        <begin position="430"/>
        <end position="479"/>
    </location>
</feature>
<dbReference type="SMART" id="SM00487">
    <property type="entry name" value="DEXDc"/>
    <property type="match status" value="1"/>
</dbReference>
<dbReference type="InterPro" id="IPR057342">
    <property type="entry name" value="DEXDc_RapA"/>
</dbReference>
<dbReference type="InterPro" id="IPR014001">
    <property type="entry name" value="Helicase_ATP-bd"/>
</dbReference>
<keyword evidence="1" id="KW-0547">Nucleotide-binding</keyword>
<dbReference type="Pfam" id="PF00176">
    <property type="entry name" value="SNF2-rel_dom"/>
    <property type="match status" value="1"/>
</dbReference>
<dbReference type="SUPFAM" id="SSF52540">
    <property type="entry name" value="P-loop containing nucleoside triphosphate hydrolases"/>
    <property type="match status" value="2"/>
</dbReference>
<organism evidence="8 9">
    <name type="scientific">Thermodesulfobacterium commune DSM 2178</name>
    <dbReference type="NCBI Taxonomy" id="289377"/>
    <lineage>
        <taxon>Bacteria</taxon>
        <taxon>Pseudomonadati</taxon>
        <taxon>Thermodesulfobacteriota</taxon>
        <taxon>Thermodesulfobacteria</taxon>
        <taxon>Thermodesulfobacteriales</taxon>
        <taxon>Thermodesulfobacteriaceae</taxon>
        <taxon>Thermodesulfobacterium</taxon>
    </lineage>
</organism>
<reference evidence="8 9" key="1">
    <citation type="journal article" date="2015" name="Genome Announc.">
        <title>Genome Sequence of a Sulfate-Reducing Thermophilic Bacterium, Thermodesulfobacterium commune DSM 2178T (Phylum Thermodesulfobacteria).</title>
        <authorList>
            <person name="Bhatnagar S."/>
            <person name="Badger J.H."/>
            <person name="Madupu R."/>
            <person name="Khouri H.M."/>
            <person name="O'Connor E.M."/>
            <person name="Robb F.T."/>
            <person name="Ward N.L."/>
            <person name="Eisen J.A."/>
        </authorList>
    </citation>
    <scope>NUCLEOTIDE SEQUENCE [LARGE SCALE GENOMIC DNA]</scope>
    <source>
        <strain evidence="8 9">DSM 2178</strain>
    </source>
</reference>
<dbReference type="EMBL" id="CP008796">
    <property type="protein sequence ID" value="AIH03988.1"/>
    <property type="molecule type" value="Genomic_DNA"/>
</dbReference>
<dbReference type="KEGG" id="tcm:HL41_03915"/>
<evidence type="ECO:0000256" key="4">
    <source>
        <dbReference type="ARBA" id="ARBA00022840"/>
    </source>
</evidence>
<dbReference type="GO" id="GO:0016787">
    <property type="term" value="F:hydrolase activity"/>
    <property type="evidence" value="ECO:0007669"/>
    <property type="project" value="UniProtKB-KW"/>
</dbReference>
<gene>
    <name evidence="8" type="ORF">HL41_03915</name>
</gene>
<dbReference type="HOGENOM" id="CLU_009519_0_0_0"/>
<dbReference type="InterPro" id="IPR001650">
    <property type="entry name" value="Helicase_C-like"/>
</dbReference>
<dbReference type="Proteomes" id="UP000028481">
    <property type="component" value="Chromosome"/>
</dbReference>
<dbReference type="Pfam" id="PF13020">
    <property type="entry name" value="NOV_C"/>
    <property type="match status" value="1"/>
</dbReference>
<dbReference type="PANTHER" id="PTHR45766:SF6">
    <property type="entry name" value="SWI_SNF-RELATED MATRIX-ASSOCIATED ACTIN-DEPENDENT REGULATOR OF CHROMATIN SUBFAMILY A-LIKE PROTEIN 1"/>
    <property type="match status" value="1"/>
</dbReference>
<dbReference type="InterPro" id="IPR038718">
    <property type="entry name" value="SNF2-like_sf"/>
</dbReference>
<dbReference type="CDD" id="cd18011">
    <property type="entry name" value="DEXDc_RapA"/>
    <property type="match status" value="1"/>
</dbReference>
<dbReference type="InterPro" id="IPR027417">
    <property type="entry name" value="P-loop_NTPase"/>
</dbReference>
<evidence type="ECO:0000259" key="6">
    <source>
        <dbReference type="PROSITE" id="PS51192"/>
    </source>
</evidence>
<protein>
    <submittedName>
        <fullName evidence="8">Helicase</fullName>
    </submittedName>
</protein>
<dbReference type="PANTHER" id="PTHR45766">
    <property type="entry name" value="DNA ANNEALING HELICASE AND ENDONUCLEASE ZRANB3 FAMILY MEMBER"/>
    <property type="match status" value="1"/>
</dbReference>
<dbReference type="GO" id="GO:0004386">
    <property type="term" value="F:helicase activity"/>
    <property type="evidence" value="ECO:0007669"/>
    <property type="project" value="UniProtKB-KW"/>
</dbReference>
<dbReference type="GO" id="GO:0005524">
    <property type="term" value="F:ATP binding"/>
    <property type="evidence" value="ECO:0007669"/>
    <property type="project" value="UniProtKB-KW"/>
</dbReference>
<keyword evidence="4" id="KW-0067">ATP-binding</keyword>
<accession>A0A075WUB5</accession>
<feature type="domain" description="Helicase ATP-binding" evidence="6">
    <location>
        <begin position="113"/>
        <end position="284"/>
    </location>
</feature>
<dbReference type="SMART" id="SM00490">
    <property type="entry name" value="HELICc"/>
    <property type="match status" value="1"/>
</dbReference>
<sequence length="1105" mass="129445">MKSIQIDSIIRGPFWQEDLRVKSFIPFNENYFKLEAIGVKTRQYYDPILSCEDLEKIQVVKEESFSFSADGERVFLCLESIRIRNAFQFDPLYAINVSKIDPLPHQIDAIYHYILKNPRIRFLLADDPGAGKTIMAGLLIKELKYRGLVERILIVVPGHLKDQWLREMKERFHENFTVVNRGTMNSEWGRNIFLERNQVIISMDFAKQEDVMFALKDSRWDLCIVDEAHKMSAYKYGEKISKTQRYHFGELISSITNYLLFLTATPHRGDPENFRLLLDLLEPGFFATTEMLAESIENKDNPLFLRRLKEDLKDFNGAPLFPPRKVETIKYYLSDDEKVLYNAVTEYVEKYFNKAIEKEKRNVAFALTILQRRLASSVRAVRKSLERRHKRLKELYEKGLLISEADYDETSIEDLEERERWKEEEELLEKLTSSETLEELKQEIDKLEELVQLAKNVEKKEIETKLNELKKVIDAEKIQDSKIKLLIFTESKDTLEYLVEKLRSWGYSVTFIHGGMNLDARIKAEADFRNETQIMVSTEAGGEGINLQFCWLMVNYDIPWNPNRLEQRMGRIHRYGQQHEVHIYNLVAVDTREGRILARLFEKLSQIKEHLGSDRVFDVIGEILVGKNLKDLILDAIANRRTMEDILKDLELIPDNEAIERVKQTTLEALATRHIDLTKILGEQRIAKENRLVPEYVEEFFKRAAKLLNIRMEKGRDGLWRITSVPFEVRNQPHSFKVKFGEIYKEYSKISFDKEQAFRSQAEFVAMGHPLLEGVIETILNHYSKDLARGATFMDPEGKKQGYIWFLESEIRDGRNEIAGKRLFAVYQNNDGKLSFINPAVIWDLKPLNENSMQISTENPDENAVKYFVIGQGLENYKKELLERRQKEAEVKRKYGIRSLESMIFESETKIAEYETRKLKGENIPDVIIQNEIRKKEDLQRKKERLEKEIEADIHLHFTEPKILGVIRVVPQKLEADMVSDEEIEKIGMDVVMEFERKNGRIPEDVSSQNLGYDIRSYDEKGNYRYIEVKARAKEGAIALTPNEWLMAQRLKDEYWIYIVTDAASNPRLYLIQNPAEKIEPQPLVDIVRYLVKDWKKSASEVLNE</sequence>
<dbReference type="eggNOG" id="COG0553">
    <property type="taxonomic scope" value="Bacteria"/>
</dbReference>
<dbReference type="InterPro" id="IPR024975">
    <property type="entry name" value="NOV_C"/>
</dbReference>
<proteinExistence type="predicted"/>